<organism evidence="2 3">
    <name type="scientific">Polyplosphaeria fusca</name>
    <dbReference type="NCBI Taxonomy" id="682080"/>
    <lineage>
        <taxon>Eukaryota</taxon>
        <taxon>Fungi</taxon>
        <taxon>Dikarya</taxon>
        <taxon>Ascomycota</taxon>
        <taxon>Pezizomycotina</taxon>
        <taxon>Dothideomycetes</taxon>
        <taxon>Pleosporomycetidae</taxon>
        <taxon>Pleosporales</taxon>
        <taxon>Tetraplosphaeriaceae</taxon>
        <taxon>Polyplosphaeria</taxon>
    </lineage>
</organism>
<keyword evidence="3" id="KW-1185">Reference proteome</keyword>
<dbReference type="OrthoDB" id="408373at2759"/>
<protein>
    <submittedName>
        <fullName evidence="2">Alpha/beta-hydrolase</fullName>
    </submittedName>
</protein>
<reference evidence="2" key="1">
    <citation type="journal article" date="2020" name="Stud. Mycol.">
        <title>101 Dothideomycetes genomes: a test case for predicting lifestyles and emergence of pathogens.</title>
        <authorList>
            <person name="Haridas S."/>
            <person name="Albert R."/>
            <person name="Binder M."/>
            <person name="Bloem J."/>
            <person name="Labutti K."/>
            <person name="Salamov A."/>
            <person name="Andreopoulos B."/>
            <person name="Baker S."/>
            <person name="Barry K."/>
            <person name="Bills G."/>
            <person name="Bluhm B."/>
            <person name="Cannon C."/>
            <person name="Castanera R."/>
            <person name="Culley D."/>
            <person name="Daum C."/>
            <person name="Ezra D."/>
            <person name="Gonzalez J."/>
            <person name="Henrissat B."/>
            <person name="Kuo A."/>
            <person name="Liang C."/>
            <person name="Lipzen A."/>
            <person name="Lutzoni F."/>
            <person name="Magnuson J."/>
            <person name="Mondo S."/>
            <person name="Nolan M."/>
            <person name="Ohm R."/>
            <person name="Pangilinan J."/>
            <person name="Park H.-J."/>
            <person name="Ramirez L."/>
            <person name="Alfaro M."/>
            <person name="Sun H."/>
            <person name="Tritt A."/>
            <person name="Yoshinaga Y."/>
            <person name="Zwiers L.-H."/>
            <person name="Turgeon B."/>
            <person name="Goodwin S."/>
            <person name="Spatafora J."/>
            <person name="Crous P."/>
            <person name="Grigoriev I."/>
        </authorList>
    </citation>
    <scope>NUCLEOTIDE SEQUENCE</scope>
    <source>
        <strain evidence="2">CBS 125425</strain>
    </source>
</reference>
<accession>A0A9P4UWE9</accession>
<dbReference type="InterPro" id="IPR029058">
    <property type="entry name" value="AB_hydrolase_fold"/>
</dbReference>
<dbReference type="PANTHER" id="PTHR43798">
    <property type="entry name" value="MONOACYLGLYCEROL LIPASE"/>
    <property type="match status" value="1"/>
</dbReference>
<dbReference type="Pfam" id="PF00561">
    <property type="entry name" value="Abhydrolase_1"/>
    <property type="match status" value="1"/>
</dbReference>
<dbReference type="InterPro" id="IPR000073">
    <property type="entry name" value="AB_hydrolase_1"/>
</dbReference>
<dbReference type="Gene3D" id="3.40.50.1820">
    <property type="entry name" value="alpha/beta hydrolase"/>
    <property type="match status" value="1"/>
</dbReference>
<name>A0A9P4UWE9_9PLEO</name>
<dbReference type="SUPFAM" id="SSF53474">
    <property type="entry name" value="alpha/beta-Hydrolases"/>
    <property type="match status" value="1"/>
</dbReference>
<evidence type="ECO:0000313" key="2">
    <source>
        <dbReference type="EMBL" id="KAF2727723.1"/>
    </source>
</evidence>
<dbReference type="AlphaFoldDB" id="A0A9P4UWE9"/>
<dbReference type="GO" id="GO:0003824">
    <property type="term" value="F:catalytic activity"/>
    <property type="evidence" value="ECO:0007669"/>
    <property type="project" value="InterPro"/>
</dbReference>
<evidence type="ECO:0000259" key="1">
    <source>
        <dbReference type="Pfam" id="PF00561"/>
    </source>
</evidence>
<feature type="domain" description="AB hydrolase-1" evidence="1">
    <location>
        <begin position="21"/>
        <end position="132"/>
    </location>
</feature>
<proteinExistence type="predicted"/>
<dbReference type="InterPro" id="IPR050266">
    <property type="entry name" value="AB_hydrolase_sf"/>
</dbReference>
<gene>
    <name evidence="2" type="ORF">EJ04DRAFT_517065</name>
</gene>
<dbReference type="EMBL" id="ML996315">
    <property type="protein sequence ID" value="KAF2727723.1"/>
    <property type="molecule type" value="Genomic_DNA"/>
</dbReference>
<dbReference type="InterPro" id="IPR000639">
    <property type="entry name" value="Epox_hydrolase-like"/>
</dbReference>
<evidence type="ECO:0000313" key="3">
    <source>
        <dbReference type="Proteomes" id="UP000799444"/>
    </source>
</evidence>
<dbReference type="Proteomes" id="UP000799444">
    <property type="component" value="Unassembled WGS sequence"/>
</dbReference>
<dbReference type="PRINTS" id="PR00412">
    <property type="entry name" value="EPOXHYDRLASE"/>
</dbReference>
<sequence>MPFLTHSNVELFFTDSGGTGPPILLLHGWACDSHDWSFQIPFLVSLGMRVIALDHRGHGRSSIPTSVDLYKMQDFVGDVVALINHIDAGPVILMPHSMSTIISSLVAVEHPDLVKALVLVHPIYGAAPPQLRTMGETLQKEPGKAVSTVINFFSALMYTPNTPLWLKTWQLRRLEGCHPAMLAGCVAGLVDLFGTVMGSGEVEKTFMRRRKGPRFVMCTLPQAKPWEDEVGVGQEDVVWEMQEGVFSHMVESDKFNEELGRWLTNRGLAAHQ</sequence>
<comment type="caution">
    <text evidence="2">The sequence shown here is derived from an EMBL/GenBank/DDBJ whole genome shotgun (WGS) entry which is preliminary data.</text>
</comment>